<feature type="domain" description="EAL" evidence="1">
    <location>
        <begin position="415"/>
        <end position="669"/>
    </location>
</feature>
<dbReference type="CDD" id="cd00130">
    <property type="entry name" value="PAS"/>
    <property type="match status" value="1"/>
</dbReference>
<dbReference type="SMART" id="SM00267">
    <property type="entry name" value="GGDEF"/>
    <property type="match status" value="1"/>
</dbReference>
<dbReference type="PANTHER" id="PTHR44757">
    <property type="entry name" value="DIGUANYLATE CYCLASE DGCP"/>
    <property type="match status" value="1"/>
</dbReference>
<organism evidence="3 4">
    <name type="scientific">Planococcus shenhongbingii</name>
    <dbReference type="NCBI Taxonomy" id="3058398"/>
    <lineage>
        <taxon>Bacteria</taxon>
        <taxon>Bacillati</taxon>
        <taxon>Bacillota</taxon>
        <taxon>Bacilli</taxon>
        <taxon>Bacillales</taxon>
        <taxon>Caryophanaceae</taxon>
        <taxon>Planococcus</taxon>
    </lineage>
</organism>
<reference evidence="3 4" key="1">
    <citation type="submission" date="2023-07" db="EMBL/GenBank/DDBJ databases">
        <title>Novel species in genus Planococcus.</title>
        <authorList>
            <person name="Ning S."/>
        </authorList>
    </citation>
    <scope>NUCLEOTIDE SEQUENCE [LARGE SCALE GENOMIC DNA]</scope>
    <source>
        <strain evidence="3 4">N017</strain>
    </source>
</reference>
<dbReference type="InterPro" id="IPR000160">
    <property type="entry name" value="GGDEF_dom"/>
</dbReference>
<dbReference type="Pfam" id="PF00990">
    <property type="entry name" value="GGDEF"/>
    <property type="match status" value="1"/>
</dbReference>
<protein>
    <submittedName>
        <fullName evidence="3">EAL domain-containing protein</fullName>
    </submittedName>
</protein>
<feature type="domain" description="GGDEF" evidence="2">
    <location>
        <begin position="273"/>
        <end position="406"/>
    </location>
</feature>
<dbReference type="Proteomes" id="UP001172142">
    <property type="component" value="Unassembled WGS sequence"/>
</dbReference>
<dbReference type="PROSITE" id="PS50883">
    <property type="entry name" value="EAL"/>
    <property type="match status" value="1"/>
</dbReference>
<evidence type="ECO:0000313" key="3">
    <source>
        <dbReference type="EMBL" id="MDN7245590.1"/>
    </source>
</evidence>
<dbReference type="PROSITE" id="PS50887">
    <property type="entry name" value="GGDEF"/>
    <property type="match status" value="1"/>
</dbReference>
<keyword evidence="4" id="KW-1185">Reference proteome</keyword>
<dbReference type="InterPro" id="IPR035919">
    <property type="entry name" value="EAL_sf"/>
</dbReference>
<gene>
    <name evidence="3" type="ORF">QWY13_08755</name>
</gene>
<dbReference type="InterPro" id="IPR000014">
    <property type="entry name" value="PAS"/>
</dbReference>
<dbReference type="SMART" id="SM00052">
    <property type="entry name" value="EAL"/>
    <property type="match status" value="1"/>
</dbReference>
<dbReference type="Gene3D" id="3.20.20.450">
    <property type="entry name" value="EAL domain"/>
    <property type="match status" value="1"/>
</dbReference>
<comment type="caution">
    <text evidence="3">The sequence shown here is derived from an EMBL/GenBank/DDBJ whole genome shotgun (WGS) entry which is preliminary data.</text>
</comment>
<dbReference type="InterPro" id="IPR029787">
    <property type="entry name" value="Nucleotide_cyclase"/>
</dbReference>
<evidence type="ECO:0000313" key="4">
    <source>
        <dbReference type="Proteomes" id="UP001172142"/>
    </source>
</evidence>
<dbReference type="PANTHER" id="PTHR44757:SF2">
    <property type="entry name" value="BIOFILM ARCHITECTURE MAINTENANCE PROTEIN MBAA"/>
    <property type="match status" value="1"/>
</dbReference>
<dbReference type="SUPFAM" id="SSF141868">
    <property type="entry name" value="EAL domain-like"/>
    <property type="match status" value="1"/>
</dbReference>
<dbReference type="InterPro" id="IPR052155">
    <property type="entry name" value="Biofilm_reg_signaling"/>
</dbReference>
<proteinExistence type="predicted"/>
<dbReference type="InterPro" id="IPR035965">
    <property type="entry name" value="PAS-like_dom_sf"/>
</dbReference>
<dbReference type="NCBIfam" id="TIGR00229">
    <property type="entry name" value="sensory_box"/>
    <property type="match status" value="1"/>
</dbReference>
<dbReference type="InterPro" id="IPR013656">
    <property type="entry name" value="PAS_4"/>
</dbReference>
<dbReference type="Pfam" id="PF00563">
    <property type="entry name" value="EAL"/>
    <property type="match status" value="1"/>
</dbReference>
<dbReference type="SUPFAM" id="SSF55073">
    <property type="entry name" value="Nucleotide cyclase"/>
    <property type="match status" value="1"/>
</dbReference>
<evidence type="ECO:0000259" key="1">
    <source>
        <dbReference type="PROSITE" id="PS50883"/>
    </source>
</evidence>
<dbReference type="Pfam" id="PF08448">
    <property type="entry name" value="PAS_4"/>
    <property type="match status" value="1"/>
</dbReference>
<dbReference type="Gene3D" id="3.30.70.270">
    <property type="match status" value="1"/>
</dbReference>
<dbReference type="NCBIfam" id="TIGR00254">
    <property type="entry name" value="GGDEF"/>
    <property type="match status" value="1"/>
</dbReference>
<dbReference type="EMBL" id="JAUJWU010000002">
    <property type="protein sequence ID" value="MDN7245590.1"/>
    <property type="molecule type" value="Genomic_DNA"/>
</dbReference>
<dbReference type="SUPFAM" id="SSF55785">
    <property type="entry name" value="PYP-like sensor domain (PAS domain)"/>
    <property type="match status" value="1"/>
</dbReference>
<accession>A0ABT8NCH9</accession>
<dbReference type="CDD" id="cd01949">
    <property type="entry name" value="GGDEF"/>
    <property type="match status" value="1"/>
</dbReference>
<evidence type="ECO:0000259" key="2">
    <source>
        <dbReference type="PROSITE" id="PS50887"/>
    </source>
</evidence>
<sequence>MEDDKGQILAKMNKIEEFLIAIDENGTIFKVNQVWIDFCVANDIEESLWKPGANYYDQLIACGKESELQIIKQVISQEVGEYTEMYPFLLKDNIVQWLEVKVRAVALAPGHKRGALLYHKPIGLHSNQLITAEIVLESMSEGFVLLNEQRKFTYLNEMAEKLLQCKRKNVVGRGVLELFPEVLDSPFHHHYEQGIRKKGVLEFIDYFHTLDTWFQIKVYPLKKGGLAIYLQDVSERKKIEEKLVEAAYYDYLTGLPNRRLLFQTARSLIEKGKNFSVFHLNIDNLYFVNAVHHYKAGEIIMKKFAEELKEFSSETCHVGQLDGNEFIVLREVSKQEHVGDVAKRMEDIFLQPVVLENSQKIHVSASIGIACFPFDAQTLDELFSCAEIAMYEAKNVSDSFHSFFHPMMRASYNRKLAIEEGLTGDLKANGFYYTLQPQIDGNSGELIGAEVLSRWVHPEFGEISPLEFIQAAEESGHIASLTSHLCAEVFAQIKEWEEKFGWNLRTAINMTPSLLGNPVFFDDFFRLMEQFKIHPKLIEIEITEQAELSYSPQTLKNLLLCKSKGISIAIDDFGTGFSMISYLTHFPINKIKIDKSFVEKIGQDRKSEAVLKSLIHLAKSIECDLVAEGVEQIEEAEFLLANDCSIFQGYLYDKPLTVIDFEAKYLQTRFEFTADL</sequence>
<dbReference type="RefSeq" id="WP_301856230.1">
    <property type="nucleotide sequence ID" value="NZ_JAUJWU010000002.1"/>
</dbReference>
<dbReference type="CDD" id="cd01948">
    <property type="entry name" value="EAL"/>
    <property type="match status" value="1"/>
</dbReference>
<name>A0ABT8NCH9_9BACL</name>
<dbReference type="Gene3D" id="3.30.450.20">
    <property type="entry name" value="PAS domain"/>
    <property type="match status" value="1"/>
</dbReference>
<dbReference type="SMART" id="SM00091">
    <property type="entry name" value="PAS"/>
    <property type="match status" value="1"/>
</dbReference>
<dbReference type="InterPro" id="IPR001633">
    <property type="entry name" value="EAL_dom"/>
</dbReference>
<dbReference type="InterPro" id="IPR043128">
    <property type="entry name" value="Rev_trsase/Diguanyl_cyclase"/>
</dbReference>